<dbReference type="AlphaFoldDB" id="A0A9P1DKC7"/>
<name>A0A9P1DKC7_9DINO</name>
<accession>A0A9P1DKC7</accession>
<organism evidence="1">
    <name type="scientific">Cladocopium goreaui</name>
    <dbReference type="NCBI Taxonomy" id="2562237"/>
    <lineage>
        <taxon>Eukaryota</taxon>
        <taxon>Sar</taxon>
        <taxon>Alveolata</taxon>
        <taxon>Dinophyceae</taxon>
        <taxon>Suessiales</taxon>
        <taxon>Symbiodiniaceae</taxon>
        <taxon>Cladocopium</taxon>
    </lineage>
</organism>
<evidence type="ECO:0000313" key="3">
    <source>
        <dbReference type="Proteomes" id="UP001152797"/>
    </source>
</evidence>
<sequence length="154" mass="16874">VGVAELQKALEDGMLVCGRNLHGDTGMLSHKVGHVTWTTAVASAVPLIEKVAPLLRELLRLCPNTLIPGKKLDLALMGCHKAISGSAKFEMKDAESLSEKLRQLSGKIRKMTDGKEYERAMQKATVGQHKIVRELLSLVSYKEHRNSLGTDSQD</sequence>
<dbReference type="EMBL" id="CAMXCT020005223">
    <property type="protein sequence ID" value="CAL1165098.1"/>
    <property type="molecule type" value="Genomic_DNA"/>
</dbReference>
<proteinExistence type="predicted"/>
<evidence type="ECO:0000313" key="1">
    <source>
        <dbReference type="EMBL" id="CAI4011723.1"/>
    </source>
</evidence>
<dbReference type="EMBL" id="CAMXCT010005223">
    <property type="protein sequence ID" value="CAI4011723.1"/>
    <property type="molecule type" value="Genomic_DNA"/>
</dbReference>
<comment type="caution">
    <text evidence="1">The sequence shown here is derived from an EMBL/GenBank/DDBJ whole genome shotgun (WGS) entry which is preliminary data.</text>
</comment>
<protein>
    <submittedName>
        <fullName evidence="1">Uncharacterized protein</fullName>
    </submittedName>
</protein>
<reference evidence="1" key="1">
    <citation type="submission" date="2022-10" db="EMBL/GenBank/DDBJ databases">
        <authorList>
            <person name="Chen Y."/>
            <person name="Dougan E. K."/>
            <person name="Chan C."/>
            <person name="Rhodes N."/>
            <person name="Thang M."/>
        </authorList>
    </citation>
    <scope>NUCLEOTIDE SEQUENCE</scope>
</reference>
<dbReference type="Proteomes" id="UP001152797">
    <property type="component" value="Unassembled WGS sequence"/>
</dbReference>
<reference evidence="2 3" key="2">
    <citation type="submission" date="2024-05" db="EMBL/GenBank/DDBJ databases">
        <authorList>
            <person name="Chen Y."/>
            <person name="Shah S."/>
            <person name="Dougan E. K."/>
            <person name="Thang M."/>
            <person name="Chan C."/>
        </authorList>
    </citation>
    <scope>NUCLEOTIDE SEQUENCE [LARGE SCALE GENOMIC DNA]</scope>
</reference>
<evidence type="ECO:0000313" key="2">
    <source>
        <dbReference type="EMBL" id="CAL4799035.1"/>
    </source>
</evidence>
<feature type="non-terminal residue" evidence="1">
    <location>
        <position position="154"/>
    </location>
</feature>
<keyword evidence="3" id="KW-1185">Reference proteome</keyword>
<gene>
    <name evidence="1" type="ORF">C1SCF055_LOCUS36857</name>
</gene>
<dbReference type="EMBL" id="CAMXCT030005223">
    <property type="protein sequence ID" value="CAL4799035.1"/>
    <property type="molecule type" value="Genomic_DNA"/>
</dbReference>